<keyword evidence="1" id="KW-0472">Membrane</keyword>
<sequence length="198" mass="21829">MVRIRAQHRVLGAVLTVVLSCLLQRPCALAHHGGLGIEGDLVQWALKVDQWQEEGIAEGHRIKFLSYPRQPVLGGSTRLVFEIQSTATGQYVTGLTAQLDIRTPDGTQRLVPLPEITGVTAYYEGTVTFEQEGEHTLTWHSTAGNVPFSTTFRKTVSRSPLTGDWPTLLGYSTVAAAFLVTWVGLVLSVQRRFATAWR</sequence>
<keyword evidence="1" id="KW-1133">Transmembrane helix</keyword>
<evidence type="ECO:0000256" key="1">
    <source>
        <dbReference type="SAM" id="Phobius"/>
    </source>
</evidence>
<name>A0A937W4G1_UNCTE</name>
<protein>
    <submittedName>
        <fullName evidence="3">Uncharacterized protein</fullName>
    </submittedName>
</protein>
<gene>
    <name evidence="3" type="ORF">FJZ47_15805</name>
</gene>
<evidence type="ECO:0000256" key="2">
    <source>
        <dbReference type="SAM" id="SignalP"/>
    </source>
</evidence>
<reference evidence="3" key="1">
    <citation type="submission" date="2019-03" db="EMBL/GenBank/DDBJ databases">
        <title>Lake Tanganyika Metagenome-Assembled Genomes (MAGs).</title>
        <authorList>
            <person name="Tran P."/>
        </authorList>
    </citation>
    <scope>NUCLEOTIDE SEQUENCE</scope>
    <source>
        <strain evidence="3">K_DeepCast_65m_m2_066</strain>
    </source>
</reference>
<accession>A0A937W4G1</accession>
<dbReference type="EMBL" id="VGLS01000522">
    <property type="protein sequence ID" value="MBM3225249.1"/>
    <property type="molecule type" value="Genomic_DNA"/>
</dbReference>
<feature type="chain" id="PRO_5038058794" evidence="2">
    <location>
        <begin position="31"/>
        <end position="198"/>
    </location>
</feature>
<evidence type="ECO:0000313" key="3">
    <source>
        <dbReference type="EMBL" id="MBM3225249.1"/>
    </source>
</evidence>
<keyword evidence="1" id="KW-0812">Transmembrane</keyword>
<dbReference type="AlphaFoldDB" id="A0A937W4G1"/>
<feature type="transmembrane region" description="Helical" evidence="1">
    <location>
        <begin position="168"/>
        <end position="189"/>
    </location>
</feature>
<evidence type="ECO:0000313" key="4">
    <source>
        <dbReference type="Proteomes" id="UP000712673"/>
    </source>
</evidence>
<dbReference type="Proteomes" id="UP000712673">
    <property type="component" value="Unassembled WGS sequence"/>
</dbReference>
<comment type="caution">
    <text evidence="3">The sequence shown here is derived from an EMBL/GenBank/DDBJ whole genome shotgun (WGS) entry which is preliminary data.</text>
</comment>
<proteinExistence type="predicted"/>
<dbReference type="PROSITE" id="PS51257">
    <property type="entry name" value="PROKAR_LIPOPROTEIN"/>
    <property type="match status" value="1"/>
</dbReference>
<organism evidence="3 4">
    <name type="scientific">Tectimicrobiota bacterium</name>
    <dbReference type="NCBI Taxonomy" id="2528274"/>
    <lineage>
        <taxon>Bacteria</taxon>
        <taxon>Pseudomonadati</taxon>
        <taxon>Nitrospinota/Tectimicrobiota group</taxon>
        <taxon>Candidatus Tectimicrobiota</taxon>
    </lineage>
</organism>
<keyword evidence="2" id="KW-0732">Signal</keyword>
<feature type="signal peptide" evidence="2">
    <location>
        <begin position="1"/>
        <end position="30"/>
    </location>
</feature>